<dbReference type="Pfam" id="PF07676">
    <property type="entry name" value="PD40"/>
    <property type="match status" value="2"/>
</dbReference>
<dbReference type="Proteomes" id="UP001597344">
    <property type="component" value="Unassembled WGS sequence"/>
</dbReference>
<dbReference type="Gene3D" id="2.120.10.30">
    <property type="entry name" value="TolB, C-terminal domain"/>
    <property type="match status" value="1"/>
</dbReference>
<dbReference type="RefSeq" id="WP_378318960.1">
    <property type="nucleotide sequence ID" value="NZ_JBHUHY010000003.1"/>
</dbReference>
<dbReference type="SUPFAM" id="SSF48452">
    <property type="entry name" value="TPR-like"/>
    <property type="match status" value="1"/>
</dbReference>
<dbReference type="InterPro" id="IPR006664">
    <property type="entry name" value="OMP_bac"/>
</dbReference>
<dbReference type="Pfam" id="PF00691">
    <property type="entry name" value="OmpA"/>
    <property type="match status" value="1"/>
</dbReference>
<evidence type="ECO:0000256" key="4">
    <source>
        <dbReference type="PROSITE-ProRule" id="PRU00473"/>
    </source>
</evidence>
<protein>
    <submittedName>
        <fullName evidence="7">OmpA family protein</fullName>
    </submittedName>
</protein>
<dbReference type="EMBL" id="JBHUHY010000003">
    <property type="protein sequence ID" value="MFD2185973.1"/>
    <property type="molecule type" value="Genomic_DNA"/>
</dbReference>
<dbReference type="InterPro" id="IPR006665">
    <property type="entry name" value="OmpA-like"/>
</dbReference>
<name>A0ABW5ASK1_9FLAO</name>
<dbReference type="Gene3D" id="3.30.1330.60">
    <property type="entry name" value="OmpA-like domain"/>
    <property type="match status" value="1"/>
</dbReference>
<dbReference type="PRINTS" id="PR01021">
    <property type="entry name" value="OMPADOMAIN"/>
</dbReference>
<dbReference type="PANTHER" id="PTHR30329:SF21">
    <property type="entry name" value="LIPOPROTEIN YIAD-RELATED"/>
    <property type="match status" value="1"/>
</dbReference>
<keyword evidence="5" id="KW-0732">Signal</keyword>
<dbReference type="InterPro" id="IPR036737">
    <property type="entry name" value="OmpA-like_sf"/>
</dbReference>
<dbReference type="SUPFAM" id="SSF49464">
    <property type="entry name" value="Carboxypeptidase regulatory domain-like"/>
    <property type="match status" value="1"/>
</dbReference>
<gene>
    <name evidence="7" type="ORF">ACFSJT_04155</name>
</gene>
<dbReference type="InterPro" id="IPR011659">
    <property type="entry name" value="WD40"/>
</dbReference>
<evidence type="ECO:0000313" key="7">
    <source>
        <dbReference type="EMBL" id="MFD2185973.1"/>
    </source>
</evidence>
<dbReference type="InterPro" id="IPR050330">
    <property type="entry name" value="Bact_OuterMem_StrucFunc"/>
</dbReference>
<reference evidence="8" key="1">
    <citation type="journal article" date="2019" name="Int. J. Syst. Evol. Microbiol.">
        <title>The Global Catalogue of Microorganisms (GCM) 10K type strain sequencing project: providing services to taxonomists for standard genome sequencing and annotation.</title>
        <authorList>
            <consortium name="The Broad Institute Genomics Platform"/>
            <consortium name="The Broad Institute Genome Sequencing Center for Infectious Disease"/>
            <person name="Wu L."/>
            <person name="Ma J."/>
        </authorList>
    </citation>
    <scope>NUCLEOTIDE SEQUENCE [LARGE SCALE GENOMIC DNA]</scope>
    <source>
        <strain evidence="8">DT92</strain>
    </source>
</reference>
<evidence type="ECO:0000313" key="8">
    <source>
        <dbReference type="Proteomes" id="UP001597344"/>
    </source>
</evidence>
<keyword evidence="3" id="KW-0998">Cell outer membrane</keyword>
<feature type="signal peptide" evidence="5">
    <location>
        <begin position="1"/>
        <end position="21"/>
    </location>
</feature>
<dbReference type="CDD" id="cd07185">
    <property type="entry name" value="OmpA_C-like"/>
    <property type="match status" value="1"/>
</dbReference>
<accession>A0ABW5ASK1</accession>
<evidence type="ECO:0000259" key="6">
    <source>
        <dbReference type="PROSITE" id="PS51123"/>
    </source>
</evidence>
<dbReference type="Gene3D" id="1.25.40.10">
    <property type="entry name" value="Tetratricopeptide repeat domain"/>
    <property type="match status" value="1"/>
</dbReference>
<keyword evidence="2 4" id="KW-0472">Membrane</keyword>
<keyword evidence="8" id="KW-1185">Reference proteome</keyword>
<dbReference type="SUPFAM" id="SSF82171">
    <property type="entry name" value="DPP6 N-terminal domain-like"/>
    <property type="match status" value="1"/>
</dbReference>
<proteinExistence type="predicted"/>
<evidence type="ECO:0000256" key="2">
    <source>
        <dbReference type="ARBA" id="ARBA00023136"/>
    </source>
</evidence>
<evidence type="ECO:0000256" key="3">
    <source>
        <dbReference type="ARBA" id="ARBA00023237"/>
    </source>
</evidence>
<feature type="domain" description="OmpA-like" evidence="6">
    <location>
        <begin position="524"/>
        <end position="645"/>
    </location>
</feature>
<dbReference type="PANTHER" id="PTHR30329">
    <property type="entry name" value="STATOR ELEMENT OF FLAGELLAR MOTOR COMPLEX"/>
    <property type="match status" value="1"/>
</dbReference>
<dbReference type="SUPFAM" id="SSF103088">
    <property type="entry name" value="OmpA-like"/>
    <property type="match status" value="1"/>
</dbReference>
<dbReference type="Gene3D" id="2.60.40.1120">
    <property type="entry name" value="Carboxypeptidase-like, regulatory domain"/>
    <property type="match status" value="1"/>
</dbReference>
<organism evidence="7 8">
    <name type="scientific">Aquimarina celericrescens</name>
    <dbReference type="NCBI Taxonomy" id="1964542"/>
    <lineage>
        <taxon>Bacteria</taxon>
        <taxon>Pseudomonadati</taxon>
        <taxon>Bacteroidota</taxon>
        <taxon>Flavobacteriia</taxon>
        <taxon>Flavobacteriales</taxon>
        <taxon>Flavobacteriaceae</taxon>
        <taxon>Aquimarina</taxon>
    </lineage>
</organism>
<dbReference type="InterPro" id="IPR011990">
    <property type="entry name" value="TPR-like_helical_dom_sf"/>
</dbReference>
<dbReference type="PROSITE" id="PS51123">
    <property type="entry name" value="OMPA_2"/>
    <property type="match status" value="1"/>
</dbReference>
<dbReference type="InterPro" id="IPR011042">
    <property type="entry name" value="6-blade_b-propeller_TolB-like"/>
</dbReference>
<evidence type="ECO:0000256" key="5">
    <source>
        <dbReference type="SAM" id="SignalP"/>
    </source>
</evidence>
<comment type="caution">
    <text evidence="7">The sequence shown here is derived from an EMBL/GenBank/DDBJ whole genome shotgun (WGS) entry which is preliminary data.</text>
</comment>
<feature type="chain" id="PRO_5046087296" evidence="5">
    <location>
        <begin position="22"/>
        <end position="645"/>
    </location>
</feature>
<dbReference type="InterPro" id="IPR008969">
    <property type="entry name" value="CarboxyPept-like_regulatory"/>
</dbReference>
<sequence length="645" mass="73844">MKVSVKIVLLMFLMNSYYSNSQDRLLKKANNNYDKFAYVKAKSIYESIVRNGKATTEVYQKLGDCYYFNSDMENASKWYKEMIDSNEALPLEYYFRYAQTLKYLKSYDSADEIMMIIKNQVENDSRINRLVENPDYLSDIALQKGRYELIQFKENSIYTDFAPSFFKDQLVFSSSRSNRTFTDKKNKWTNHSYLDLYISNKENLNTSETDKFSRRINTRLHESTSVFTKDGSTVYFTRNNLHKQKFGKDSISVNRLKIFKATINSNGKWTKVRELPFNSDHYSVGHPALSPSEDKLYFVSDRPGGMGSSDLYVVDIISEDRYGKAKNLGPEINTEGRDTFPFISKSGKLYFASDGHLGLGGLDIFVTELYNSTIYNVGEPINSYADDVTFIIDEDTNKGFFASNRPGGTGDDDIYGFVETSPLIEKCSGRIRGLVKDKETGEVLSNIKTNIVNSIGKVLFDIYTDSDGKFIIEDINCNEKIYDLIFTTDGYKPKNTIAQLNKNNPDFYEEIELLALPKLVEVGADLAETLKLNPIYFNSNKYYIRKDAAIELDKVVTFLNENPLVSIEIRSHTDSTAGDWYNLWLSNKRASATVAYIVKKGIKPNRITGKGYGETRLKNECANNIPCSKEKHQLNRRSEFIVINN</sequence>
<evidence type="ECO:0000256" key="1">
    <source>
        <dbReference type="ARBA" id="ARBA00004442"/>
    </source>
</evidence>
<comment type="subcellular location">
    <subcellularLocation>
        <location evidence="1">Cell outer membrane</location>
    </subcellularLocation>
</comment>